<dbReference type="EMBL" id="MNCJ02000332">
    <property type="protein sequence ID" value="KAF5755887.1"/>
    <property type="molecule type" value="Genomic_DNA"/>
</dbReference>
<name>A0A9K3DI43_HELAN</name>
<dbReference type="Gramene" id="mRNA:HanXRQr2_Chr17g0808101">
    <property type="protein sequence ID" value="mRNA:HanXRQr2_Chr17g0808101"/>
    <property type="gene ID" value="HanXRQr2_Chr17g0808101"/>
</dbReference>
<gene>
    <name evidence="1" type="ORF">HanXRQr2_Chr17g0808101</name>
</gene>
<keyword evidence="2" id="KW-1185">Reference proteome</keyword>
<dbReference type="AlphaFoldDB" id="A0A9K3DI43"/>
<protein>
    <submittedName>
        <fullName evidence="1">Uncharacterized protein</fullName>
    </submittedName>
</protein>
<accession>A0A9K3DI43</accession>
<reference evidence="1" key="1">
    <citation type="journal article" date="2017" name="Nature">
        <title>The sunflower genome provides insights into oil metabolism, flowering and Asterid evolution.</title>
        <authorList>
            <person name="Badouin H."/>
            <person name="Gouzy J."/>
            <person name="Grassa C.J."/>
            <person name="Murat F."/>
            <person name="Staton S.E."/>
            <person name="Cottret L."/>
            <person name="Lelandais-Briere C."/>
            <person name="Owens G.L."/>
            <person name="Carrere S."/>
            <person name="Mayjonade B."/>
            <person name="Legrand L."/>
            <person name="Gill N."/>
            <person name="Kane N.C."/>
            <person name="Bowers J.E."/>
            <person name="Hubner S."/>
            <person name="Bellec A."/>
            <person name="Berard A."/>
            <person name="Berges H."/>
            <person name="Blanchet N."/>
            <person name="Boniface M.C."/>
            <person name="Brunel D."/>
            <person name="Catrice O."/>
            <person name="Chaidir N."/>
            <person name="Claudel C."/>
            <person name="Donnadieu C."/>
            <person name="Faraut T."/>
            <person name="Fievet G."/>
            <person name="Helmstetter N."/>
            <person name="King M."/>
            <person name="Knapp S.J."/>
            <person name="Lai Z."/>
            <person name="Le Paslier M.C."/>
            <person name="Lippi Y."/>
            <person name="Lorenzon L."/>
            <person name="Mandel J.R."/>
            <person name="Marage G."/>
            <person name="Marchand G."/>
            <person name="Marquand E."/>
            <person name="Bret-Mestries E."/>
            <person name="Morien E."/>
            <person name="Nambeesan S."/>
            <person name="Nguyen T."/>
            <person name="Pegot-Espagnet P."/>
            <person name="Pouilly N."/>
            <person name="Raftis F."/>
            <person name="Sallet E."/>
            <person name="Schiex T."/>
            <person name="Thomas J."/>
            <person name="Vandecasteele C."/>
            <person name="Vares D."/>
            <person name="Vear F."/>
            <person name="Vautrin S."/>
            <person name="Crespi M."/>
            <person name="Mangin B."/>
            <person name="Burke J.M."/>
            <person name="Salse J."/>
            <person name="Munos S."/>
            <person name="Vincourt P."/>
            <person name="Rieseberg L.H."/>
            <person name="Langlade N.B."/>
        </authorList>
    </citation>
    <scope>NUCLEOTIDE SEQUENCE</scope>
    <source>
        <tissue evidence="1">Leaves</tissue>
    </source>
</reference>
<reference evidence="1" key="2">
    <citation type="submission" date="2020-06" db="EMBL/GenBank/DDBJ databases">
        <title>Helianthus annuus Genome sequencing and assembly Release 2.</title>
        <authorList>
            <person name="Gouzy J."/>
            <person name="Langlade N."/>
            <person name="Munos S."/>
        </authorList>
    </citation>
    <scope>NUCLEOTIDE SEQUENCE</scope>
    <source>
        <tissue evidence="1">Leaves</tissue>
    </source>
</reference>
<comment type="caution">
    <text evidence="1">The sequence shown here is derived from an EMBL/GenBank/DDBJ whole genome shotgun (WGS) entry which is preliminary data.</text>
</comment>
<sequence length="48" mass="5633">MLAIVTPPIFKHMKKTLYFFCCGCFMKINECQELLMLLYPLFCTHASI</sequence>
<dbReference type="Proteomes" id="UP000215914">
    <property type="component" value="Unassembled WGS sequence"/>
</dbReference>
<evidence type="ECO:0000313" key="1">
    <source>
        <dbReference type="EMBL" id="KAF5755887.1"/>
    </source>
</evidence>
<proteinExistence type="predicted"/>
<evidence type="ECO:0000313" key="2">
    <source>
        <dbReference type="Proteomes" id="UP000215914"/>
    </source>
</evidence>
<organism evidence="1 2">
    <name type="scientific">Helianthus annuus</name>
    <name type="common">Common sunflower</name>
    <dbReference type="NCBI Taxonomy" id="4232"/>
    <lineage>
        <taxon>Eukaryota</taxon>
        <taxon>Viridiplantae</taxon>
        <taxon>Streptophyta</taxon>
        <taxon>Embryophyta</taxon>
        <taxon>Tracheophyta</taxon>
        <taxon>Spermatophyta</taxon>
        <taxon>Magnoliopsida</taxon>
        <taxon>eudicotyledons</taxon>
        <taxon>Gunneridae</taxon>
        <taxon>Pentapetalae</taxon>
        <taxon>asterids</taxon>
        <taxon>campanulids</taxon>
        <taxon>Asterales</taxon>
        <taxon>Asteraceae</taxon>
        <taxon>Asteroideae</taxon>
        <taxon>Heliantheae alliance</taxon>
        <taxon>Heliantheae</taxon>
        <taxon>Helianthus</taxon>
    </lineage>
</organism>